<dbReference type="GO" id="GO:0015137">
    <property type="term" value="F:citrate transmembrane transporter activity"/>
    <property type="evidence" value="ECO:0007669"/>
    <property type="project" value="TreeGrafter"/>
</dbReference>
<evidence type="ECO:0000313" key="10">
    <source>
        <dbReference type="Ensembl" id="ENSPSTP00000016124.1"/>
    </source>
</evidence>
<evidence type="ECO:0000256" key="1">
    <source>
        <dbReference type="ARBA" id="ARBA00004225"/>
    </source>
</evidence>
<evidence type="ECO:0000256" key="9">
    <source>
        <dbReference type="SAM" id="Phobius"/>
    </source>
</evidence>
<evidence type="ECO:0000256" key="8">
    <source>
        <dbReference type="ARBA" id="ARBA00023136"/>
    </source>
</evidence>
<keyword evidence="3" id="KW-0813">Transport</keyword>
<accession>A0A8C9FI22</accession>
<feature type="transmembrane region" description="Helical" evidence="9">
    <location>
        <begin position="242"/>
        <end position="259"/>
    </location>
</feature>
<feature type="transmembrane region" description="Helical" evidence="9">
    <location>
        <begin position="271"/>
        <end position="295"/>
    </location>
</feature>
<dbReference type="Ensembl" id="ENSPSTT00000016903.1">
    <property type="protein sequence ID" value="ENSPSTP00000016124.1"/>
    <property type="gene ID" value="ENSPSTG00000011461.1"/>
</dbReference>
<keyword evidence="8 9" id="KW-0472">Membrane</keyword>
<reference evidence="10" key="2">
    <citation type="submission" date="2025-09" db="UniProtKB">
        <authorList>
            <consortium name="Ensembl"/>
        </authorList>
    </citation>
    <scope>IDENTIFICATION</scope>
</reference>
<keyword evidence="5" id="KW-0029">Amino-acid transport</keyword>
<reference evidence="10" key="1">
    <citation type="submission" date="2025-08" db="UniProtKB">
        <authorList>
            <consortium name="Ensembl"/>
        </authorList>
    </citation>
    <scope>IDENTIFICATION</scope>
</reference>
<dbReference type="GO" id="GO:0005743">
    <property type="term" value="C:mitochondrial inner membrane"/>
    <property type="evidence" value="ECO:0007669"/>
    <property type="project" value="TreeGrafter"/>
</dbReference>
<evidence type="ECO:0000256" key="7">
    <source>
        <dbReference type="ARBA" id="ARBA00023128"/>
    </source>
</evidence>
<keyword evidence="11" id="KW-1185">Reference proteome</keyword>
<protein>
    <submittedName>
        <fullName evidence="10">Sideroflexin 5</fullName>
    </submittedName>
</protein>
<evidence type="ECO:0000256" key="2">
    <source>
        <dbReference type="ARBA" id="ARBA00005974"/>
    </source>
</evidence>
<keyword evidence="4 9" id="KW-0812">Transmembrane</keyword>
<dbReference type="GO" id="GO:1990542">
    <property type="term" value="P:mitochondrial transmembrane transport"/>
    <property type="evidence" value="ECO:0007669"/>
    <property type="project" value="TreeGrafter"/>
</dbReference>
<comment type="subcellular location">
    <subcellularLocation>
        <location evidence="1">Mitochondrion membrane</location>
        <topology evidence="1">Multi-pass membrane protein</topology>
    </subcellularLocation>
</comment>
<organism evidence="10 11">
    <name type="scientific">Pavo cristatus</name>
    <name type="common">Indian peafowl</name>
    <name type="synonym">Blue peafowl</name>
    <dbReference type="NCBI Taxonomy" id="9049"/>
    <lineage>
        <taxon>Eukaryota</taxon>
        <taxon>Metazoa</taxon>
        <taxon>Chordata</taxon>
        <taxon>Craniata</taxon>
        <taxon>Vertebrata</taxon>
        <taxon>Euteleostomi</taxon>
        <taxon>Archelosauria</taxon>
        <taxon>Archosauria</taxon>
        <taxon>Dinosauria</taxon>
        <taxon>Saurischia</taxon>
        <taxon>Theropoda</taxon>
        <taxon>Coelurosauria</taxon>
        <taxon>Aves</taxon>
        <taxon>Neognathae</taxon>
        <taxon>Galloanserae</taxon>
        <taxon>Galliformes</taxon>
        <taxon>Phasianidae</taxon>
        <taxon>Phasianinae</taxon>
        <taxon>Pavo</taxon>
    </lineage>
</organism>
<proteinExistence type="inferred from homology"/>
<dbReference type="Proteomes" id="UP000694428">
    <property type="component" value="Unplaced"/>
</dbReference>
<evidence type="ECO:0000313" key="11">
    <source>
        <dbReference type="Proteomes" id="UP000694428"/>
    </source>
</evidence>
<evidence type="ECO:0000256" key="3">
    <source>
        <dbReference type="ARBA" id="ARBA00022448"/>
    </source>
</evidence>
<keyword evidence="7" id="KW-0496">Mitochondrion</keyword>
<evidence type="ECO:0000256" key="4">
    <source>
        <dbReference type="ARBA" id="ARBA00022692"/>
    </source>
</evidence>
<dbReference type="AlphaFoldDB" id="A0A8C9FI22"/>
<keyword evidence="6 9" id="KW-1133">Transmembrane helix</keyword>
<comment type="similarity">
    <text evidence="2">Belongs to the sideroflexin family.</text>
</comment>
<dbReference type="GO" id="GO:0015075">
    <property type="term" value="F:monoatomic ion transmembrane transporter activity"/>
    <property type="evidence" value="ECO:0007669"/>
    <property type="project" value="InterPro"/>
</dbReference>
<evidence type="ECO:0000256" key="6">
    <source>
        <dbReference type="ARBA" id="ARBA00022989"/>
    </source>
</evidence>
<dbReference type="PANTHER" id="PTHR11153:SF17">
    <property type="entry name" value="SIDEROFLEXIN-5"/>
    <property type="match status" value="1"/>
</dbReference>
<dbReference type="Pfam" id="PF03820">
    <property type="entry name" value="SFXNs"/>
    <property type="match status" value="1"/>
</dbReference>
<feature type="transmembrane region" description="Helical" evidence="9">
    <location>
        <begin position="174"/>
        <end position="194"/>
    </location>
</feature>
<evidence type="ECO:0000256" key="5">
    <source>
        <dbReference type="ARBA" id="ARBA00022970"/>
    </source>
</evidence>
<sequence>MESGAAELLIAEHSWIPLPHVEYMVLEARRVLLWIVCQSRLKEAVQLLEDYKHGTLPPGVTNKELWGAQKIKQAIIHPDTNETIFMPFRMSGYIPFGTPIVVGLLLPNQTIASTVFWQWLNQSHNACVNYANRNATKPSPTSKFIQGYLGAVISAVSIAIDESKAEEMAWRTEACHVVLTGAAMLIIVLFSSSASANICNVVLMRHTELEEGIDVLDNNGNIVGSSRIAAKHALLETALTRVVLPMPILVLPPIIMSILEKTSLLRSRPRMVLPVQSLVCLAAFGLALPLAISLFPQMSEIETSRLEPEIAMATPSKTVIYNKGL</sequence>
<name>A0A8C9FI22_PAVCR</name>
<dbReference type="InterPro" id="IPR004686">
    <property type="entry name" value="Mtc"/>
</dbReference>
<dbReference type="PANTHER" id="PTHR11153">
    <property type="entry name" value="SIDEROFLEXIN"/>
    <property type="match status" value="1"/>
</dbReference>
<dbReference type="GO" id="GO:0006865">
    <property type="term" value="P:amino acid transport"/>
    <property type="evidence" value="ECO:0007669"/>
    <property type="project" value="UniProtKB-KW"/>
</dbReference>